<feature type="transmembrane region" description="Helical" evidence="2">
    <location>
        <begin position="12"/>
        <end position="34"/>
    </location>
</feature>
<dbReference type="PANTHER" id="PTHR36435">
    <property type="entry name" value="SLR1288 PROTEIN"/>
    <property type="match status" value="1"/>
</dbReference>
<dbReference type="PANTHER" id="PTHR36435:SF1">
    <property type="entry name" value="CAAX AMINO TERMINAL PROTEASE FAMILY PROTEIN"/>
    <property type="match status" value="1"/>
</dbReference>
<proteinExistence type="inferred from homology"/>
<keyword evidence="2" id="KW-0472">Membrane</keyword>
<keyword evidence="2" id="KW-0812">Transmembrane</keyword>
<feature type="domain" description="CAAX prenyl protease 2/Lysostaphin resistance protein A-like" evidence="3">
    <location>
        <begin position="129"/>
        <end position="221"/>
    </location>
</feature>
<evidence type="ECO:0000313" key="5">
    <source>
        <dbReference type="Proteomes" id="UP000077280"/>
    </source>
</evidence>
<dbReference type="EMBL" id="LXND01000033">
    <property type="protein sequence ID" value="OAD64452.1"/>
    <property type="molecule type" value="Genomic_DNA"/>
</dbReference>
<dbReference type="RefSeq" id="WP_057783997.1">
    <property type="nucleotide sequence ID" value="NZ_BJWE01000020.1"/>
</dbReference>
<feature type="transmembrane region" description="Helical" evidence="2">
    <location>
        <begin position="40"/>
        <end position="64"/>
    </location>
</feature>
<feature type="transmembrane region" description="Helical" evidence="2">
    <location>
        <begin position="186"/>
        <end position="205"/>
    </location>
</feature>
<dbReference type="InterPro" id="IPR003675">
    <property type="entry name" value="Rce1/LyrA-like_dom"/>
</dbReference>
<feature type="transmembrane region" description="Helical" evidence="2">
    <location>
        <begin position="164"/>
        <end position="180"/>
    </location>
</feature>
<keyword evidence="2" id="KW-1133">Transmembrane helix</keyword>
<reference evidence="4 5" key="1">
    <citation type="submission" date="2016-05" db="EMBL/GenBank/DDBJ databases">
        <title>Draft genome sequence of Pediococcus parvulus 2.6, a probiotic beta-glucan producer strain.</title>
        <authorList>
            <person name="Mohedano M.L."/>
            <person name="Perez-Ramos A."/>
            <person name="Duenas M.T."/>
            <person name="Lamontanara A."/>
            <person name="Orru L."/>
            <person name="Spano G."/>
            <person name="Capozzi V."/>
            <person name="Lopez P."/>
        </authorList>
    </citation>
    <scope>NUCLEOTIDE SEQUENCE [LARGE SCALE GENOMIC DNA]</scope>
    <source>
        <strain evidence="4 5">2.6</strain>
    </source>
</reference>
<organism evidence="4 5">
    <name type="scientific">Pediococcus parvulus</name>
    <dbReference type="NCBI Taxonomy" id="54062"/>
    <lineage>
        <taxon>Bacteria</taxon>
        <taxon>Bacillati</taxon>
        <taxon>Bacillota</taxon>
        <taxon>Bacilli</taxon>
        <taxon>Lactobacillales</taxon>
        <taxon>Lactobacillaceae</taxon>
        <taxon>Pediococcus</taxon>
    </lineage>
</organism>
<evidence type="ECO:0000313" key="4">
    <source>
        <dbReference type="EMBL" id="OAD64452.1"/>
    </source>
</evidence>
<keyword evidence="5" id="KW-1185">Reference proteome</keyword>
<evidence type="ECO:0000256" key="2">
    <source>
        <dbReference type="SAM" id="Phobius"/>
    </source>
</evidence>
<name>A0ABX2UGZ1_9LACO</name>
<gene>
    <name evidence="4" type="ORF">A7K95_05050</name>
</gene>
<protein>
    <recommendedName>
        <fullName evidence="3">CAAX prenyl protease 2/Lysostaphin resistance protein A-like domain-containing protein</fullName>
    </recommendedName>
</protein>
<comment type="similarity">
    <text evidence="1">Belongs to the UPF0177 family.</text>
</comment>
<comment type="caution">
    <text evidence="4">The sequence shown here is derived from an EMBL/GenBank/DDBJ whole genome shotgun (WGS) entry which is preliminary data.</text>
</comment>
<dbReference type="GeneID" id="93382441"/>
<feature type="transmembrane region" description="Helical" evidence="2">
    <location>
        <begin position="85"/>
        <end position="106"/>
    </location>
</feature>
<dbReference type="Proteomes" id="UP000077280">
    <property type="component" value="Unassembled WGS sequence"/>
</dbReference>
<dbReference type="Pfam" id="PF02517">
    <property type="entry name" value="Rce1-like"/>
    <property type="match status" value="1"/>
</dbReference>
<evidence type="ECO:0000259" key="3">
    <source>
        <dbReference type="Pfam" id="PF02517"/>
    </source>
</evidence>
<feature type="transmembrane region" description="Helical" evidence="2">
    <location>
        <begin position="136"/>
        <end position="157"/>
    </location>
</feature>
<dbReference type="InterPro" id="IPR052710">
    <property type="entry name" value="CAAX_protease"/>
</dbReference>
<sequence length="224" mass="26222">MKIDWQQLFFNILKFIGMFFVYQIGTIPLQMAYLMPTNQAFVLVAFVMYLITTGFMLVLFIQMYRTQLRKHNLAHFGRTKPTKRIVIFMIMIVILWILFLAMQIWMNQAKLLPTSQNQQTVIAFAKAIPWWMGLDAVVFAPIIEEILFRGFFFNWFFNSNDKRMQLIGVFLSGAIFGAVHDVSSLLGWLVYALMGWLLALTYAYTKDIRYNIGLHVFNNLISLI</sequence>
<accession>A0ABX2UGZ1</accession>
<evidence type="ECO:0000256" key="1">
    <source>
        <dbReference type="ARBA" id="ARBA00009067"/>
    </source>
</evidence>